<sequence length="950" mass="103175">MTLPETSMMRDEPGLVECGEYSAWSKQQQEQQQEQRDELPPPAFEEASPVVVGISEWSAQPSVSVSVSSNETTSELERNPSPWPASSSSPITAAALVLPGIPGIPGLPGMAKQAEASPMSMVLADSATAPTSAFTREASTRASNASKPSYSCLRPEDDDATHADGADGIHKAAGPSRMLEGDEEDENLLHSSNFRSAAVPKTQFWSASDYRAQRPRQFDVIGDTPRKSLKLRRPNSPASQGTPRPKSKARPGRIDARHGQSRRASSQTSSQGSTSRKVLSPKQRHWREIAHRPNNDNSNSDSDGHDSIRLDRFDQRLLADDSGDDALSRPGSDISEEVRRERRRAALDRGFDDNRLTSSLQRLKRPRLSDDTASWVKTIPDTFGEDDEEAALPSFLSKIEFKPQRTLASYFKPNPIDRLSQFAPPSRATAPFPGLCNIGNTCYVNSVLQPLFYTRGFSASVATSLQQFQLLERFTLSLYKDDALASEIKQQLCCLWEDTLAPGSPISPYPVARALSVLLIEMQDCLAKLNPSFAAETLGQSASVSATSSEPFFGGIDKWLRPSEFVMCLRDHHAQFSGYTQQDAQEFLRYILTCMQDFLDKMVAYVTTVANLIAPELLLHLRGDGGGGGGGATSDSVASAASLNNIQSSAVQTSPLLASLLKQAVSVFLPSTGGNVPLPAMSSLFQGKLTTSTCCFECDTRTCQSETFWDVSVPIHDRENVLPLSETLDAFTTPERLQGSNKYQCDTCRSFTEAERRILIGALPNVMTVHFKRFAFDEFNSKLSTVAALPWSMTFAEWCVDDCQGRDALYDLAAIVFHSGSGSSSGHYTAVVNLSTCKRASIDQSSFPGNIPAALGQHLASSQSAVPMALDSVNSTSAVGQSGITELDSGSSSAAPVVQADDPAKQQWALFDDSDVTALSPEQVTELVNPTSVSVSTYRPSAYIVMYVRR</sequence>
<dbReference type="SUPFAM" id="SSF54001">
    <property type="entry name" value="Cysteine proteinases"/>
    <property type="match status" value="1"/>
</dbReference>
<dbReference type="InterPro" id="IPR028889">
    <property type="entry name" value="USP"/>
</dbReference>
<dbReference type="GO" id="GO:0016579">
    <property type="term" value="P:protein deubiquitination"/>
    <property type="evidence" value="ECO:0007669"/>
    <property type="project" value="InterPro"/>
</dbReference>
<feature type="region of interest" description="Disordered" evidence="2">
    <location>
        <begin position="21"/>
        <end position="89"/>
    </location>
</feature>
<dbReference type="InterPro" id="IPR018200">
    <property type="entry name" value="USP_CS"/>
</dbReference>
<dbReference type="GO" id="GO:0006508">
    <property type="term" value="P:proteolysis"/>
    <property type="evidence" value="ECO:0007669"/>
    <property type="project" value="UniProtKB-KW"/>
</dbReference>
<dbReference type="RefSeq" id="XP_004363291.1">
    <property type="nucleotide sequence ID" value="XM_004363234.2"/>
</dbReference>
<keyword evidence="1" id="KW-0833">Ubl conjugation pathway</keyword>
<dbReference type="PROSITE" id="PS50235">
    <property type="entry name" value="USP_3"/>
    <property type="match status" value="1"/>
</dbReference>
<evidence type="ECO:0000313" key="5">
    <source>
        <dbReference type="Proteomes" id="UP000008743"/>
    </source>
</evidence>
<comment type="similarity">
    <text evidence="1">Belongs to the peptidase C19 family.</text>
</comment>
<organism evidence="4 5">
    <name type="scientific">Capsaspora owczarzaki (strain ATCC 30864)</name>
    <dbReference type="NCBI Taxonomy" id="595528"/>
    <lineage>
        <taxon>Eukaryota</taxon>
        <taxon>Filasterea</taxon>
        <taxon>Capsaspora</taxon>
    </lineage>
</organism>
<dbReference type="PhylomeDB" id="A0A0D2WPN3"/>
<keyword evidence="5" id="KW-1185">Reference proteome</keyword>
<dbReference type="InterPro" id="IPR001394">
    <property type="entry name" value="Peptidase_C19_UCH"/>
</dbReference>
<feature type="compositionally biased region" description="Polar residues" evidence="2">
    <location>
        <begin position="140"/>
        <end position="149"/>
    </location>
</feature>
<dbReference type="OrthoDB" id="292964at2759"/>
<comment type="catalytic activity">
    <reaction evidence="1">
        <text>Thiol-dependent hydrolysis of ester, thioester, amide, peptide and isopeptide bonds formed by the C-terminal Gly of ubiquitin (a 76-residue protein attached to proteins as an intracellular targeting signal).</text>
        <dbReference type="EC" id="3.4.19.12"/>
    </reaction>
</comment>
<dbReference type="STRING" id="595528.A0A0D2WPN3"/>
<dbReference type="InterPro" id="IPR038765">
    <property type="entry name" value="Papain-like_cys_pep_sf"/>
</dbReference>
<dbReference type="InParanoid" id="A0A0D2WPN3"/>
<feature type="compositionally biased region" description="Basic and acidic residues" evidence="2">
    <location>
        <begin position="160"/>
        <end position="170"/>
    </location>
</feature>
<dbReference type="AlphaFoldDB" id="A0A0D2WPN3"/>
<dbReference type="InterPro" id="IPR050164">
    <property type="entry name" value="Peptidase_C19"/>
</dbReference>
<evidence type="ECO:0000313" key="4">
    <source>
        <dbReference type="EMBL" id="KJE92643.1"/>
    </source>
</evidence>
<dbReference type="EC" id="3.4.19.12" evidence="1"/>
<reference evidence="5" key="1">
    <citation type="submission" date="2011-02" db="EMBL/GenBank/DDBJ databases">
        <title>The Genome Sequence of Capsaspora owczarzaki ATCC 30864.</title>
        <authorList>
            <person name="Russ C."/>
            <person name="Cuomo C."/>
            <person name="Burger G."/>
            <person name="Gray M.W."/>
            <person name="Holland P.W.H."/>
            <person name="King N."/>
            <person name="Lang F.B.F."/>
            <person name="Roger A.J."/>
            <person name="Ruiz-Trillo I."/>
            <person name="Young S.K."/>
            <person name="Zeng Q."/>
            <person name="Gargeya S."/>
            <person name="Alvarado L."/>
            <person name="Berlin A."/>
            <person name="Chapman S.B."/>
            <person name="Chen Z."/>
            <person name="Freedman E."/>
            <person name="Gellesch M."/>
            <person name="Goldberg J."/>
            <person name="Griggs A."/>
            <person name="Gujja S."/>
            <person name="Heilman E."/>
            <person name="Heiman D."/>
            <person name="Howarth C."/>
            <person name="Mehta T."/>
            <person name="Neiman D."/>
            <person name="Pearson M."/>
            <person name="Roberts A."/>
            <person name="Saif S."/>
            <person name="Shea T."/>
            <person name="Shenoy N."/>
            <person name="Sisk P."/>
            <person name="Stolte C."/>
            <person name="Sykes S."/>
            <person name="White J."/>
            <person name="Yandava C."/>
            <person name="Haas B."/>
            <person name="Nusbaum C."/>
            <person name="Birren B."/>
        </authorList>
    </citation>
    <scope>NUCLEOTIDE SEQUENCE</scope>
    <source>
        <strain evidence="5">ATCC 30864</strain>
    </source>
</reference>
<evidence type="ECO:0000256" key="2">
    <source>
        <dbReference type="SAM" id="MobiDB-lite"/>
    </source>
</evidence>
<keyword evidence="1" id="KW-0645">Protease</keyword>
<dbReference type="PROSITE" id="PS00972">
    <property type="entry name" value="USP_1"/>
    <property type="match status" value="1"/>
</dbReference>
<feature type="compositionally biased region" description="Low complexity" evidence="2">
    <location>
        <begin position="262"/>
        <end position="276"/>
    </location>
</feature>
<keyword evidence="1" id="KW-0788">Thiol protease</keyword>
<keyword evidence="1" id="KW-0378">Hydrolase</keyword>
<dbReference type="Proteomes" id="UP000008743">
    <property type="component" value="Unassembled WGS sequence"/>
</dbReference>
<gene>
    <name evidence="4" type="ORF">CAOG_003563</name>
</gene>
<dbReference type="PANTHER" id="PTHR24006:SF905">
    <property type="entry name" value="UBIQUITIN CARBOXYL-TERMINAL HYDROLASE 1"/>
    <property type="match status" value="1"/>
</dbReference>
<dbReference type="eggNOG" id="KOG1864">
    <property type="taxonomic scope" value="Eukaryota"/>
</dbReference>
<dbReference type="GO" id="GO:0005829">
    <property type="term" value="C:cytosol"/>
    <property type="evidence" value="ECO:0007669"/>
    <property type="project" value="TreeGrafter"/>
</dbReference>
<dbReference type="Gene3D" id="3.90.70.10">
    <property type="entry name" value="Cysteine proteinases"/>
    <property type="match status" value="1"/>
</dbReference>
<dbReference type="PROSITE" id="PS00973">
    <property type="entry name" value="USP_2"/>
    <property type="match status" value="1"/>
</dbReference>
<protein>
    <recommendedName>
        <fullName evidence="1">Ubiquitin carboxyl-terminal hydrolase</fullName>
        <ecNumber evidence="1">3.4.19.12</ecNumber>
    </recommendedName>
</protein>
<feature type="domain" description="USP" evidence="3">
    <location>
        <begin position="433"/>
        <end position="950"/>
    </location>
</feature>
<name>A0A0D2WPN3_CAPO3</name>
<evidence type="ECO:0000256" key="1">
    <source>
        <dbReference type="RuleBase" id="RU366025"/>
    </source>
</evidence>
<dbReference type="PANTHER" id="PTHR24006">
    <property type="entry name" value="UBIQUITIN CARBOXYL-TERMINAL HYDROLASE"/>
    <property type="match status" value="1"/>
</dbReference>
<accession>A0A0D2WPN3</accession>
<feature type="region of interest" description="Disordered" evidence="2">
    <location>
        <begin position="133"/>
        <end position="284"/>
    </location>
</feature>
<dbReference type="GO" id="GO:0004843">
    <property type="term" value="F:cysteine-type deubiquitinase activity"/>
    <property type="evidence" value="ECO:0007669"/>
    <property type="project" value="UniProtKB-UniRule"/>
</dbReference>
<evidence type="ECO:0000259" key="3">
    <source>
        <dbReference type="PROSITE" id="PS50235"/>
    </source>
</evidence>
<dbReference type="Pfam" id="PF00443">
    <property type="entry name" value="UCH"/>
    <property type="match status" value="1"/>
</dbReference>
<dbReference type="EMBL" id="KE346364">
    <property type="protein sequence ID" value="KJE92643.1"/>
    <property type="molecule type" value="Genomic_DNA"/>
</dbReference>
<proteinExistence type="inferred from homology"/>
<dbReference type="GO" id="GO:0005634">
    <property type="term" value="C:nucleus"/>
    <property type="evidence" value="ECO:0007669"/>
    <property type="project" value="TreeGrafter"/>
</dbReference>